<dbReference type="AlphaFoldDB" id="D2J8B5"/>
<dbReference type="Gene3D" id="1.20.5.2280">
    <property type="match status" value="1"/>
</dbReference>
<feature type="transmembrane region" description="Helical" evidence="1">
    <location>
        <begin position="128"/>
        <end position="152"/>
    </location>
</feature>
<evidence type="ECO:0000313" key="2">
    <source>
        <dbReference type="EMBL" id="ACZ59015.1"/>
    </source>
</evidence>
<keyword evidence="1" id="KW-0472">Membrane</keyword>
<keyword evidence="1" id="KW-0812">Transmembrane</keyword>
<geneLocation type="plasmid" evidence="2">
    <name>pWBG758</name>
</geneLocation>
<proteinExistence type="predicted"/>
<dbReference type="SUPFAM" id="SSF58064">
    <property type="entry name" value="Influenza hemagglutinin (stalk)"/>
    <property type="match status" value="1"/>
</dbReference>
<keyword evidence="2" id="KW-0540">Nuclease</keyword>
<reference evidence="2" key="2">
    <citation type="submission" date="2009-12" db="EMBL/GenBank/DDBJ databases">
        <authorList>
            <person name="Summers A.O."/>
            <person name="Shearer J."/>
            <person name="Wireman J."/>
        </authorList>
    </citation>
    <scope>NUCLEOTIDE SEQUENCE</scope>
    <source>
        <strain evidence="2">Y74T</strain>
        <plasmid evidence="2">pWBG758</plasmid>
    </source>
</reference>
<dbReference type="EMBL" id="GQ900400">
    <property type="protein sequence ID" value="ACZ59015.1"/>
    <property type="molecule type" value="Genomic_DNA"/>
</dbReference>
<evidence type="ECO:0000256" key="1">
    <source>
        <dbReference type="SAM" id="Phobius"/>
    </source>
</evidence>
<dbReference type="RefSeq" id="WP_012816596.1">
    <property type="nucleotide sequence ID" value="NC_013329.1"/>
</dbReference>
<sequence length="153" mass="17091">MENQTTQEIKHLTDRITDVNKRINTIDGRVEKLDDKVDNIEEKFNDRHTEMVRITTESIAENKASRESINGLVKSLDNLVDEMKETNSVTSKRFGKIEDKLTQVENAVNDKTLSITTNLEEKKMSKSLIGTIVVAILGLVGVIAKVIAPLLVG</sequence>
<accession>D2J8B5</accession>
<organism evidence="2">
    <name type="scientific">Staphylococcus aureus</name>
    <dbReference type="NCBI Taxonomy" id="1280"/>
    <lineage>
        <taxon>Bacteria</taxon>
        <taxon>Bacillati</taxon>
        <taxon>Bacillota</taxon>
        <taxon>Bacilli</taxon>
        <taxon>Bacillales</taxon>
        <taxon>Staphylococcaceae</taxon>
        <taxon>Staphylococcus</taxon>
    </lineage>
</organism>
<reference evidence="2" key="1">
    <citation type="submission" date="2009-08" db="EMBL/GenBank/DDBJ databases">
        <authorList>
            <person name="Gill J."/>
            <person name="Borman J."/>
            <person name="Shetty J."/>
            <person name="Hostetler J."/>
            <person name="Durkin S."/>
            <person name="Montgomery B."/>
        </authorList>
    </citation>
    <scope>NUCLEOTIDE SEQUENCE</scope>
    <source>
        <strain evidence="2">Y74T</strain>
        <plasmid evidence="2">pWBG758</plasmid>
    </source>
</reference>
<keyword evidence="2" id="KW-0269">Exonuclease</keyword>
<keyword evidence="2" id="KW-0378">Hydrolase</keyword>
<name>D2J8B5_STAAU</name>
<keyword evidence="2" id="KW-0614">Plasmid</keyword>
<gene>
    <name evidence="2" type="ORF">SAP040A_033</name>
</gene>
<dbReference type="GO" id="GO:0004527">
    <property type="term" value="F:exonuclease activity"/>
    <property type="evidence" value="ECO:0007669"/>
    <property type="project" value="UniProtKB-KW"/>
</dbReference>
<keyword evidence="1" id="KW-1133">Transmembrane helix</keyword>
<protein>
    <submittedName>
        <fullName evidence="2">Exonuclease SbcC</fullName>
    </submittedName>
</protein>